<protein>
    <recommendedName>
        <fullName evidence="5">S-adenosylmethionine:tRNA ribosyltransferase-isomerase</fullName>
        <ecNumber evidence="5">2.4.99.17</ecNumber>
    </recommendedName>
    <alternativeName>
        <fullName evidence="5">Queuosine biosynthesis protein QueA</fullName>
    </alternativeName>
</protein>
<keyword evidence="6" id="KW-0413">Isomerase</keyword>
<dbReference type="Pfam" id="PF02547">
    <property type="entry name" value="Queuosine_synth"/>
    <property type="match status" value="1"/>
</dbReference>
<keyword evidence="3 5" id="KW-0949">S-adenosyl-L-methionine</keyword>
<accession>A0A7C4AQU9</accession>
<keyword evidence="2 5" id="KW-0808">Transferase</keyword>
<dbReference type="HAMAP" id="MF_00113">
    <property type="entry name" value="QueA"/>
    <property type="match status" value="1"/>
</dbReference>
<evidence type="ECO:0000256" key="5">
    <source>
        <dbReference type="HAMAP-Rule" id="MF_00113"/>
    </source>
</evidence>
<dbReference type="NCBIfam" id="NF001140">
    <property type="entry name" value="PRK00147.1"/>
    <property type="match status" value="1"/>
</dbReference>
<sequence>MSIPDHFNLQAYEYELPPELIAQAPSEQREASRLLVVERSSGKISHRYFRDLPQLLRDSDVLVVNETLVVPALLTGRKSSGGRVELLVIEPACPHHEFVQEDQSTRQCLVKASKPLRSGSKIFLDGGIELTVLEAVAPGRAVISFPCPEAGFLDFLRAHGQPPLPPYIRRENRSTRRDRERYQTVYSRVPGAVAAPTAGLHFSPELLSALRDKGVIIAPLVLHVGPGTFLPVRHKDIRLHRMETERYEIPDATADVVNAALKEHRRIIAVGTTSVRALESAATQDGIVTPGPNQTDLFIFPGYQFRVVSGMVTNFHLPASTLLMLVCAFGSYEMVMAAYREAVMERYRWYSYGDACLII</sequence>
<organism evidence="6">
    <name type="scientific">Desulfomonile tiedjei</name>
    <dbReference type="NCBI Taxonomy" id="2358"/>
    <lineage>
        <taxon>Bacteria</taxon>
        <taxon>Pseudomonadati</taxon>
        <taxon>Thermodesulfobacteriota</taxon>
        <taxon>Desulfomonilia</taxon>
        <taxon>Desulfomonilales</taxon>
        <taxon>Desulfomonilaceae</taxon>
        <taxon>Desulfomonile</taxon>
    </lineage>
</organism>
<dbReference type="InterPro" id="IPR042118">
    <property type="entry name" value="QueA_dom1"/>
</dbReference>
<evidence type="ECO:0000313" key="6">
    <source>
        <dbReference type="EMBL" id="HGH60102.1"/>
    </source>
</evidence>
<dbReference type="InterPro" id="IPR003699">
    <property type="entry name" value="QueA"/>
</dbReference>
<comment type="function">
    <text evidence="5">Transfers and isomerizes the ribose moiety from AdoMet to the 7-aminomethyl group of 7-deazaguanine (preQ1-tRNA) to give epoxyqueuosine (oQ-tRNA).</text>
</comment>
<proteinExistence type="inferred from homology"/>
<dbReference type="EMBL" id="DTGT01000071">
    <property type="protein sequence ID" value="HGH60102.1"/>
    <property type="molecule type" value="Genomic_DNA"/>
</dbReference>
<comment type="subunit">
    <text evidence="5">Monomer.</text>
</comment>
<evidence type="ECO:0000256" key="3">
    <source>
        <dbReference type="ARBA" id="ARBA00022691"/>
    </source>
</evidence>
<comment type="catalytic activity">
    <reaction evidence="5">
        <text>7-aminomethyl-7-carbaguanosine(34) in tRNA + S-adenosyl-L-methionine = epoxyqueuosine(34) in tRNA + adenine + L-methionine + 2 H(+)</text>
        <dbReference type="Rhea" id="RHEA:32155"/>
        <dbReference type="Rhea" id="RHEA-COMP:10342"/>
        <dbReference type="Rhea" id="RHEA-COMP:18582"/>
        <dbReference type="ChEBI" id="CHEBI:15378"/>
        <dbReference type="ChEBI" id="CHEBI:16708"/>
        <dbReference type="ChEBI" id="CHEBI:57844"/>
        <dbReference type="ChEBI" id="CHEBI:59789"/>
        <dbReference type="ChEBI" id="CHEBI:82833"/>
        <dbReference type="ChEBI" id="CHEBI:194443"/>
        <dbReference type="EC" id="2.4.99.17"/>
    </reaction>
</comment>
<dbReference type="Gene3D" id="2.40.10.240">
    <property type="entry name" value="QueA-like"/>
    <property type="match status" value="1"/>
</dbReference>
<dbReference type="AlphaFoldDB" id="A0A7C4AQU9"/>
<evidence type="ECO:0000256" key="2">
    <source>
        <dbReference type="ARBA" id="ARBA00022679"/>
    </source>
</evidence>
<dbReference type="PANTHER" id="PTHR30307:SF0">
    <property type="entry name" value="S-ADENOSYLMETHIONINE:TRNA RIBOSYLTRANSFERASE-ISOMERASE"/>
    <property type="match status" value="1"/>
</dbReference>
<dbReference type="PANTHER" id="PTHR30307">
    <property type="entry name" value="S-ADENOSYLMETHIONINE:TRNA RIBOSYLTRANSFERASE-ISOMERASE"/>
    <property type="match status" value="1"/>
</dbReference>
<dbReference type="GO" id="GO:0005737">
    <property type="term" value="C:cytoplasm"/>
    <property type="evidence" value="ECO:0007669"/>
    <property type="project" value="UniProtKB-SubCell"/>
</dbReference>
<gene>
    <name evidence="5 6" type="primary">queA</name>
    <name evidence="6" type="ORF">ENV54_02250</name>
</gene>
<evidence type="ECO:0000256" key="4">
    <source>
        <dbReference type="ARBA" id="ARBA00022785"/>
    </source>
</evidence>
<dbReference type="NCBIfam" id="TIGR00113">
    <property type="entry name" value="queA"/>
    <property type="match status" value="1"/>
</dbReference>
<comment type="subcellular location">
    <subcellularLocation>
        <location evidence="5">Cytoplasm</location>
    </subcellularLocation>
</comment>
<dbReference type="EC" id="2.4.99.17" evidence="5"/>
<dbReference type="InterPro" id="IPR036100">
    <property type="entry name" value="QueA_sf"/>
</dbReference>
<comment type="pathway">
    <text evidence="5">tRNA modification; tRNA-queuosine biosynthesis.</text>
</comment>
<dbReference type="GO" id="GO:0051075">
    <property type="term" value="F:S-adenosylmethionine:tRNA ribosyltransferase-isomerase activity"/>
    <property type="evidence" value="ECO:0007669"/>
    <property type="project" value="UniProtKB-EC"/>
</dbReference>
<comment type="similarity">
    <text evidence="5">Belongs to the QueA family.</text>
</comment>
<keyword evidence="1 5" id="KW-0963">Cytoplasm</keyword>
<dbReference type="Gene3D" id="3.40.1780.10">
    <property type="entry name" value="QueA-like"/>
    <property type="match status" value="2"/>
</dbReference>
<reference evidence="6" key="1">
    <citation type="journal article" date="2020" name="mSystems">
        <title>Genome- and Community-Level Interaction Insights into Carbon Utilization and Element Cycling Functions of Hydrothermarchaeota in Hydrothermal Sediment.</title>
        <authorList>
            <person name="Zhou Z."/>
            <person name="Liu Y."/>
            <person name="Xu W."/>
            <person name="Pan J."/>
            <person name="Luo Z.H."/>
            <person name="Li M."/>
        </authorList>
    </citation>
    <scope>NUCLEOTIDE SEQUENCE [LARGE SCALE GENOMIC DNA]</scope>
    <source>
        <strain evidence="6">SpSt-769</strain>
    </source>
</reference>
<dbReference type="SUPFAM" id="SSF111337">
    <property type="entry name" value="QueA-like"/>
    <property type="match status" value="1"/>
</dbReference>
<name>A0A7C4AQU9_9BACT</name>
<comment type="caution">
    <text evidence="6">The sequence shown here is derived from an EMBL/GenBank/DDBJ whole genome shotgun (WGS) entry which is preliminary data.</text>
</comment>
<keyword evidence="4 5" id="KW-0671">Queuosine biosynthesis</keyword>
<dbReference type="UniPathway" id="UPA00392"/>
<evidence type="ECO:0000256" key="1">
    <source>
        <dbReference type="ARBA" id="ARBA00022490"/>
    </source>
</evidence>
<dbReference type="InterPro" id="IPR042119">
    <property type="entry name" value="QueA_dom2"/>
</dbReference>
<keyword evidence="6" id="KW-0328">Glycosyltransferase</keyword>
<dbReference type="GO" id="GO:0008616">
    <property type="term" value="P:tRNA queuosine(34) biosynthetic process"/>
    <property type="evidence" value="ECO:0007669"/>
    <property type="project" value="UniProtKB-UniRule"/>
</dbReference>